<accession>A0A8J3K527</accession>
<dbReference type="PROSITE" id="PS51819">
    <property type="entry name" value="VOC"/>
    <property type="match status" value="1"/>
</dbReference>
<gene>
    <name evidence="2" type="ORF">Cch02nite_67450</name>
</gene>
<feature type="domain" description="VOC" evidence="1">
    <location>
        <begin position="1"/>
        <end position="108"/>
    </location>
</feature>
<dbReference type="Pfam" id="PF00903">
    <property type="entry name" value="Glyoxalase"/>
    <property type="match status" value="1"/>
</dbReference>
<name>A0A8J3K527_9ACTN</name>
<dbReference type="Gene3D" id="3.10.180.10">
    <property type="entry name" value="2,3-Dihydroxybiphenyl 1,2-Dioxygenase, domain 1"/>
    <property type="match status" value="1"/>
</dbReference>
<evidence type="ECO:0000313" key="2">
    <source>
        <dbReference type="EMBL" id="GIF93301.1"/>
    </source>
</evidence>
<evidence type="ECO:0000259" key="1">
    <source>
        <dbReference type="PROSITE" id="PS51819"/>
    </source>
</evidence>
<dbReference type="InterPro" id="IPR037523">
    <property type="entry name" value="VOC_core"/>
</dbReference>
<comment type="caution">
    <text evidence="2">The sequence shown here is derived from an EMBL/GenBank/DDBJ whole genome shotgun (WGS) entry which is preliminary data.</text>
</comment>
<protein>
    <recommendedName>
        <fullName evidence="1">VOC domain-containing protein</fullName>
    </recommendedName>
</protein>
<dbReference type="SUPFAM" id="SSF54593">
    <property type="entry name" value="Glyoxalase/Bleomycin resistance protein/Dihydroxybiphenyl dioxygenase"/>
    <property type="match status" value="1"/>
</dbReference>
<proteinExistence type="predicted"/>
<dbReference type="RefSeq" id="WP_155392128.1">
    <property type="nucleotide sequence ID" value="NZ_BAAALB010000040.1"/>
</dbReference>
<organism evidence="2 3">
    <name type="scientific">Catellatospora chokoriensis</name>
    <dbReference type="NCBI Taxonomy" id="310353"/>
    <lineage>
        <taxon>Bacteria</taxon>
        <taxon>Bacillati</taxon>
        <taxon>Actinomycetota</taxon>
        <taxon>Actinomycetes</taxon>
        <taxon>Micromonosporales</taxon>
        <taxon>Micromonosporaceae</taxon>
        <taxon>Catellatospora</taxon>
    </lineage>
</organism>
<dbReference type="EMBL" id="BONG01000060">
    <property type="protein sequence ID" value="GIF93301.1"/>
    <property type="molecule type" value="Genomic_DNA"/>
</dbReference>
<dbReference type="AlphaFoldDB" id="A0A8J3K527"/>
<reference evidence="2 3" key="1">
    <citation type="submission" date="2021-01" db="EMBL/GenBank/DDBJ databases">
        <title>Whole genome shotgun sequence of Catellatospora chokoriensis NBRC 107358.</title>
        <authorList>
            <person name="Komaki H."/>
            <person name="Tamura T."/>
        </authorList>
    </citation>
    <scope>NUCLEOTIDE SEQUENCE [LARGE SCALE GENOMIC DNA]</scope>
    <source>
        <strain evidence="2 3">NBRC 107358</strain>
    </source>
</reference>
<evidence type="ECO:0000313" key="3">
    <source>
        <dbReference type="Proteomes" id="UP000619293"/>
    </source>
</evidence>
<dbReference type="InterPro" id="IPR004360">
    <property type="entry name" value="Glyas_Fos-R_dOase_dom"/>
</dbReference>
<dbReference type="InterPro" id="IPR029068">
    <property type="entry name" value="Glyas_Bleomycin-R_OHBP_Dase"/>
</dbReference>
<dbReference type="Proteomes" id="UP000619293">
    <property type="component" value="Unassembled WGS sequence"/>
</dbReference>
<sequence>MINGMHALIYSTNADADRAFFRDVLGFPHVDTGEGWLIFKAPPAEIAFHPADAHTRCELYLTTDDVETTVAQWSERGLEIIVAPAKREWGTEAVVRLPGGATLGVYQPTHVTAFSAA</sequence>
<keyword evidence="3" id="KW-1185">Reference proteome</keyword>